<dbReference type="PROSITE" id="PS50052">
    <property type="entry name" value="GUANYLATE_KINASE_2"/>
    <property type="match status" value="1"/>
</dbReference>
<dbReference type="STRING" id="564608.C1MXQ8"/>
<dbReference type="EC" id="2.7.4.8" evidence="2"/>
<dbReference type="KEGG" id="mpp:MICPUCDRAFT_69172"/>
<dbReference type="NCBIfam" id="TIGR03263">
    <property type="entry name" value="guanyl_kin"/>
    <property type="match status" value="1"/>
</dbReference>
<dbReference type="InterPro" id="IPR020590">
    <property type="entry name" value="Guanylate_kinase_CS"/>
</dbReference>
<dbReference type="GO" id="GO:0005524">
    <property type="term" value="F:ATP binding"/>
    <property type="evidence" value="ECO:0007669"/>
    <property type="project" value="UniProtKB-KW"/>
</dbReference>
<reference evidence="10 11" key="1">
    <citation type="journal article" date="2009" name="Science">
        <title>Green evolution and dynamic adaptations revealed by genomes of the marine picoeukaryotes Micromonas.</title>
        <authorList>
            <person name="Worden A.Z."/>
            <person name="Lee J.H."/>
            <person name="Mock T."/>
            <person name="Rouze P."/>
            <person name="Simmons M.P."/>
            <person name="Aerts A.L."/>
            <person name="Allen A.E."/>
            <person name="Cuvelier M.L."/>
            <person name="Derelle E."/>
            <person name="Everett M.V."/>
            <person name="Foulon E."/>
            <person name="Grimwood J."/>
            <person name="Gundlach H."/>
            <person name="Henrissat B."/>
            <person name="Napoli C."/>
            <person name="McDonald S.M."/>
            <person name="Parker M.S."/>
            <person name="Rombauts S."/>
            <person name="Salamov A."/>
            <person name="Von Dassow P."/>
            <person name="Badger J.H."/>
            <person name="Coutinho P.M."/>
            <person name="Demir E."/>
            <person name="Dubchak I."/>
            <person name="Gentemann C."/>
            <person name="Eikrem W."/>
            <person name="Gready J.E."/>
            <person name="John U."/>
            <person name="Lanier W."/>
            <person name="Lindquist E.A."/>
            <person name="Lucas S."/>
            <person name="Mayer K.F."/>
            <person name="Moreau H."/>
            <person name="Not F."/>
            <person name="Otillar R."/>
            <person name="Panaud O."/>
            <person name="Pangilinan J."/>
            <person name="Paulsen I."/>
            <person name="Piegu B."/>
            <person name="Poliakov A."/>
            <person name="Robbens S."/>
            <person name="Schmutz J."/>
            <person name="Toulza E."/>
            <person name="Wyss T."/>
            <person name="Zelensky A."/>
            <person name="Zhou K."/>
            <person name="Armbrust E.V."/>
            <person name="Bhattacharya D."/>
            <person name="Goodenough U.W."/>
            <person name="Van de Peer Y."/>
            <person name="Grigoriev I.V."/>
        </authorList>
    </citation>
    <scope>NUCLEOTIDE SEQUENCE [LARGE SCALE GENOMIC DNA]</scope>
    <source>
        <strain evidence="10 11">CCMP1545</strain>
    </source>
</reference>
<organism evidence="11">
    <name type="scientific">Micromonas pusilla (strain CCMP1545)</name>
    <name type="common">Picoplanktonic green alga</name>
    <dbReference type="NCBI Taxonomy" id="564608"/>
    <lineage>
        <taxon>Eukaryota</taxon>
        <taxon>Viridiplantae</taxon>
        <taxon>Chlorophyta</taxon>
        <taxon>Mamiellophyceae</taxon>
        <taxon>Mamiellales</taxon>
        <taxon>Mamiellaceae</taxon>
        <taxon>Micromonas</taxon>
    </lineage>
</organism>
<evidence type="ECO:0000256" key="8">
    <source>
        <dbReference type="SAM" id="MobiDB-lite"/>
    </source>
</evidence>
<evidence type="ECO:0000259" key="9">
    <source>
        <dbReference type="PROSITE" id="PS50052"/>
    </source>
</evidence>
<dbReference type="OrthoDB" id="6334211at2759"/>
<feature type="domain" description="Guanylate kinase-like" evidence="9">
    <location>
        <begin position="39"/>
        <end position="221"/>
    </location>
</feature>
<evidence type="ECO:0000256" key="7">
    <source>
        <dbReference type="ARBA" id="ARBA00048594"/>
    </source>
</evidence>
<dbReference type="CDD" id="cd00071">
    <property type="entry name" value="GMPK"/>
    <property type="match status" value="1"/>
</dbReference>
<protein>
    <recommendedName>
        <fullName evidence="2">guanylate kinase</fullName>
        <ecNumber evidence="2">2.7.4.8</ecNumber>
    </recommendedName>
</protein>
<evidence type="ECO:0000313" key="11">
    <source>
        <dbReference type="Proteomes" id="UP000001876"/>
    </source>
</evidence>
<comment type="catalytic activity">
    <reaction evidence="7">
        <text>GMP + ATP = GDP + ADP</text>
        <dbReference type="Rhea" id="RHEA:20780"/>
        <dbReference type="ChEBI" id="CHEBI:30616"/>
        <dbReference type="ChEBI" id="CHEBI:58115"/>
        <dbReference type="ChEBI" id="CHEBI:58189"/>
        <dbReference type="ChEBI" id="CHEBI:456216"/>
        <dbReference type="EC" id="2.7.4.8"/>
    </reaction>
</comment>
<dbReference type="InterPro" id="IPR008144">
    <property type="entry name" value="Guanylate_kin-like_dom"/>
</dbReference>
<keyword evidence="3" id="KW-0808">Transferase</keyword>
<dbReference type="PROSITE" id="PS00856">
    <property type="entry name" value="GUANYLATE_KINASE_1"/>
    <property type="match status" value="1"/>
</dbReference>
<dbReference type="SUPFAM" id="SSF52540">
    <property type="entry name" value="P-loop containing nucleoside triphosphate hydrolases"/>
    <property type="match status" value="1"/>
</dbReference>
<evidence type="ECO:0000256" key="5">
    <source>
        <dbReference type="ARBA" id="ARBA00022777"/>
    </source>
</evidence>
<keyword evidence="6" id="KW-0067">ATP-binding</keyword>
<dbReference type="HAMAP" id="MF_00328">
    <property type="entry name" value="Guanylate_kinase"/>
    <property type="match status" value="1"/>
</dbReference>
<keyword evidence="5" id="KW-0418">Kinase</keyword>
<dbReference type="InterPro" id="IPR017665">
    <property type="entry name" value="Guanylate_kinase"/>
</dbReference>
<evidence type="ECO:0000256" key="1">
    <source>
        <dbReference type="ARBA" id="ARBA00005790"/>
    </source>
</evidence>
<dbReference type="Proteomes" id="UP000001876">
    <property type="component" value="Unassembled WGS sequence"/>
</dbReference>
<name>C1MXQ8_MICPC</name>
<dbReference type="RefSeq" id="XP_003060733.1">
    <property type="nucleotide sequence ID" value="XM_003060687.1"/>
</dbReference>
<accession>C1MXQ8</accession>
<evidence type="ECO:0000256" key="4">
    <source>
        <dbReference type="ARBA" id="ARBA00022741"/>
    </source>
</evidence>
<keyword evidence="4" id="KW-0547">Nucleotide-binding</keyword>
<sequence length="292" mass="32461">MPSDDDAATKKKPRKSLYPPGKNRWGMPIDKAPREYEKLRPLVICGPSGVGKGTLIDKLMEDFPERFGFSVSHTTRKPRPGEVDGVHYNFVEKAAMEKDIAEGKFLEHARVHDNIYGTSFAAVDAVSNAGRVCVLDIDVQGAELVKKSDLDAVYVFIAPPSMAELERRLRGRGTEKEEAIKTRLANAGKEMEKTKEDGFFNRVIVNDTIHTSYCSLKAVIAGEIYGRPWEWDGDAAPSAAYKKRFYEDRVLFWLSDFFSVMKDVVNIACDVGPVLLAGAVGAAAAFRYMDKN</sequence>
<dbReference type="PANTHER" id="PTHR23117">
    <property type="entry name" value="GUANYLATE KINASE-RELATED"/>
    <property type="match status" value="1"/>
</dbReference>
<gene>
    <name evidence="10" type="ORF">MICPUCDRAFT_69172</name>
</gene>
<evidence type="ECO:0000256" key="6">
    <source>
        <dbReference type="ARBA" id="ARBA00022840"/>
    </source>
</evidence>
<comment type="similarity">
    <text evidence="1">Belongs to the guanylate kinase family.</text>
</comment>
<feature type="region of interest" description="Disordered" evidence="8">
    <location>
        <begin position="1"/>
        <end position="26"/>
    </location>
</feature>
<dbReference type="GO" id="GO:0004385">
    <property type="term" value="F:GMP kinase activity"/>
    <property type="evidence" value="ECO:0007669"/>
    <property type="project" value="UniProtKB-EC"/>
</dbReference>
<dbReference type="Pfam" id="PF00625">
    <property type="entry name" value="Guanylate_kin"/>
    <property type="match status" value="1"/>
</dbReference>
<dbReference type="AlphaFoldDB" id="C1MXQ8"/>
<evidence type="ECO:0000313" key="10">
    <source>
        <dbReference type="EMBL" id="EEH55502.1"/>
    </source>
</evidence>
<dbReference type="eggNOG" id="KOG0707">
    <property type="taxonomic scope" value="Eukaryota"/>
</dbReference>
<evidence type="ECO:0000256" key="3">
    <source>
        <dbReference type="ARBA" id="ARBA00022679"/>
    </source>
</evidence>
<dbReference type="FunFam" id="3.40.50.300:FF:000776">
    <property type="entry name" value="Guanylate kinase 2"/>
    <property type="match status" value="1"/>
</dbReference>
<dbReference type="GO" id="GO:0005829">
    <property type="term" value="C:cytosol"/>
    <property type="evidence" value="ECO:0007669"/>
    <property type="project" value="TreeGrafter"/>
</dbReference>
<dbReference type="EMBL" id="GG663742">
    <property type="protein sequence ID" value="EEH55502.1"/>
    <property type="molecule type" value="Genomic_DNA"/>
</dbReference>
<dbReference type="Gene3D" id="3.40.50.300">
    <property type="entry name" value="P-loop containing nucleotide triphosphate hydrolases"/>
    <property type="match status" value="1"/>
</dbReference>
<dbReference type="PANTHER" id="PTHR23117:SF13">
    <property type="entry name" value="GUANYLATE KINASE"/>
    <property type="match status" value="1"/>
</dbReference>
<dbReference type="InterPro" id="IPR008145">
    <property type="entry name" value="GK/Ca_channel_bsu"/>
</dbReference>
<keyword evidence="11" id="KW-1185">Reference proteome</keyword>
<dbReference type="InterPro" id="IPR027417">
    <property type="entry name" value="P-loop_NTPase"/>
</dbReference>
<dbReference type="SMART" id="SM00072">
    <property type="entry name" value="GuKc"/>
    <property type="match status" value="1"/>
</dbReference>
<proteinExistence type="inferred from homology"/>
<dbReference type="GeneID" id="9686170"/>
<evidence type="ECO:0000256" key="2">
    <source>
        <dbReference type="ARBA" id="ARBA00012961"/>
    </source>
</evidence>